<dbReference type="OrthoDB" id="3196366at2"/>
<protein>
    <submittedName>
        <fullName evidence="1">Uncharacterized protein</fullName>
    </submittedName>
</protein>
<dbReference type="AlphaFoldDB" id="A0A0L0QUR8"/>
<keyword evidence="2" id="KW-1185">Reference proteome</keyword>
<sequence>MSKKSKEKFGKIVYFDEQAAVDLLELEKEGMESVVIKKLNETAAQVEAGASVNKGIFNFARLKLSGNASHQKNNIIETQITSTLISSFMDIIKTNQKITKLENHQLIIPKDSSAYFRNLVPILHMIDDINKLNTLSAEDKDNFSGINLKGIEDTLDSLSGYYDLLCICENGKKKIVRFNIAGLRNNYNLNDLTKMNLTLFGVKVGESLDTNLEFEHQIDNMTTPHNTTKTGLDFDEEQTIQVTYEIIDVILAGV</sequence>
<dbReference type="RefSeq" id="WP_050349783.1">
    <property type="nucleotide sequence ID" value="NZ_CP073011.1"/>
</dbReference>
<dbReference type="PATRIC" id="fig|1473.5.peg.3175"/>
<reference evidence="2" key="1">
    <citation type="submission" date="2015-07" db="EMBL/GenBank/DDBJ databases">
        <title>Fjat-10053 dsm26.</title>
        <authorList>
            <person name="Liu B."/>
            <person name="Wang J."/>
            <person name="Zhu Y."/>
            <person name="Liu G."/>
            <person name="Chen Q."/>
            <person name="Chen Z."/>
            <person name="Lan J."/>
            <person name="Che J."/>
            <person name="Ge C."/>
            <person name="Shi H."/>
            <person name="Pan Z."/>
            <person name="Liu X."/>
        </authorList>
    </citation>
    <scope>NUCLEOTIDE SEQUENCE [LARGE SCALE GENOMIC DNA]</scope>
    <source>
        <strain evidence="2">DSM 26</strain>
    </source>
</reference>
<proteinExistence type="predicted"/>
<name>A0A0L0QUR8_VIRPA</name>
<evidence type="ECO:0000313" key="2">
    <source>
        <dbReference type="Proteomes" id="UP000036780"/>
    </source>
</evidence>
<dbReference type="Proteomes" id="UP000036780">
    <property type="component" value="Unassembled WGS sequence"/>
</dbReference>
<dbReference type="EMBL" id="LGTO01000002">
    <property type="protein sequence ID" value="KNE22311.1"/>
    <property type="molecule type" value="Genomic_DNA"/>
</dbReference>
<gene>
    <name evidence="1" type="ORF">AFK71_01390</name>
</gene>
<dbReference type="InterPro" id="IPR045633">
    <property type="entry name" value="DUF6414"/>
</dbReference>
<evidence type="ECO:0000313" key="1">
    <source>
        <dbReference type="EMBL" id="KNE22311.1"/>
    </source>
</evidence>
<comment type="caution">
    <text evidence="1">The sequence shown here is derived from an EMBL/GenBank/DDBJ whole genome shotgun (WGS) entry which is preliminary data.</text>
</comment>
<organism evidence="1 2">
    <name type="scientific">Virgibacillus pantothenticus</name>
    <dbReference type="NCBI Taxonomy" id="1473"/>
    <lineage>
        <taxon>Bacteria</taxon>
        <taxon>Bacillati</taxon>
        <taxon>Bacillota</taxon>
        <taxon>Bacilli</taxon>
        <taxon>Bacillales</taxon>
        <taxon>Bacillaceae</taxon>
        <taxon>Virgibacillus</taxon>
    </lineage>
</organism>
<accession>A0A0L0QUR8</accession>
<dbReference type="Pfam" id="PF19952">
    <property type="entry name" value="DUF6414"/>
    <property type="match status" value="1"/>
</dbReference>
<dbReference type="GeneID" id="66869181"/>